<dbReference type="OrthoDB" id="5182935at2"/>
<dbReference type="GO" id="GO:0003677">
    <property type="term" value="F:DNA binding"/>
    <property type="evidence" value="ECO:0007669"/>
    <property type="project" value="UniProtKB-KW"/>
</dbReference>
<dbReference type="Pfam" id="PF07729">
    <property type="entry name" value="FCD"/>
    <property type="match status" value="1"/>
</dbReference>
<dbReference type="SMART" id="SM00895">
    <property type="entry name" value="FCD"/>
    <property type="match status" value="1"/>
</dbReference>
<dbReference type="SUPFAM" id="SSF48008">
    <property type="entry name" value="GntR ligand-binding domain-like"/>
    <property type="match status" value="1"/>
</dbReference>
<evidence type="ECO:0000256" key="1">
    <source>
        <dbReference type="ARBA" id="ARBA00023015"/>
    </source>
</evidence>
<dbReference type="PANTHER" id="PTHR43537">
    <property type="entry name" value="TRANSCRIPTIONAL REGULATOR, GNTR FAMILY"/>
    <property type="match status" value="1"/>
</dbReference>
<dbReference type="AlphaFoldDB" id="A0A1G6ZXH2"/>
<reference evidence="4 5" key="1">
    <citation type="submission" date="2016-10" db="EMBL/GenBank/DDBJ databases">
        <authorList>
            <person name="de Groot N.N."/>
        </authorList>
    </citation>
    <scope>NUCLEOTIDE SEQUENCE [LARGE SCALE GENOMIC DNA]</scope>
    <source>
        <strain evidence="4 5">CGMCC 4.6858</strain>
    </source>
</reference>
<proteinExistence type="predicted"/>
<protein>
    <submittedName>
        <fullName evidence="4">DNA-binding transcriptional regulator, GntR family</fullName>
    </submittedName>
</protein>
<evidence type="ECO:0000256" key="2">
    <source>
        <dbReference type="ARBA" id="ARBA00023125"/>
    </source>
</evidence>
<dbReference type="InterPro" id="IPR000524">
    <property type="entry name" value="Tscrpt_reg_HTH_GntR"/>
</dbReference>
<dbReference type="CDD" id="cd07377">
    <property type="entry name" value="WHTH_GntR"/>
    <property type="match status" value="1"/>
</dbReference>
<keyword evidence="2 4" id="KW-0238">DNA-binding</keyword>
<dbReference type="InterPro" id="IPR011711">
    <property type="entry name" value="GntR_C"/>
</dbReference>
<gene>
    <name evidence="4" type="ORF">SAMN05421872_11491</name>
</gene>
<evidence type="ECO:0000256" key="3">
    <source>
        <dbReference type="ARBA" id="ARBA00023163"/>
    </source>
</evidence>
<organism evidence="4 5">
    <name type="scientific">Nocardioides lianchengensis</name>
    <dbReference type="NCBI Taxonomy" id="1045774"/>
    <lineage>
        <taxon>Bacteria</taxon>
        <taxon>Bacillati</taxon>
        <taxon>Actinomycetota</taxon>
        <taxon>Actinomycetes</taxon>
        <taxon>Propionibacteriales</taxon>
        <taxon>Nocardioidaceae</taxon>
        <taxon>Nocardioides</taxon>
    </lineage>
</organism>
<dbReference type="InterPro" id="IPR036390">
    <property type="entry name" value="WH_DNA-bd_sf"/>
</dbReference>
<dbReference type="Gene3D" id="1.10.10.10">
    <property type="entry name" value="Winged helix-like DNA-binding domain superfamily/Winged helix DNA-binding domain"/>
    <property type="match status" value="1"/>
</dbReference>
<name>A0A1G6ZXH2_9ACTN</name>
<keyword evidence="5" id="KW-1185">Reference proteome</keyword>
<dbReference type="InterPro" id="IPR036388">
    <property type="entry name" value="WH-like_DNA-bd_sf"/>
</dbReference>
<dbReference type="Pfam" id="PF00392">
    <property type="entry name" value="GntR"/>
    <property type="match status" value="1"/>
</dbReference>
<sequence>MEPTADRRLVAPPSMAQLASDAIRAMILGGELAPGDRLVEARLTEQLGVSRPPIREALKDLHHEGLVVSHPRRGMVVRELTRHDVYELVTLRDDLEAMALRLALPLADPDRLEPVRSALADFERAGEQGDGGATLVELGLRFHQAVVALAHHERLLATYRSLQLQMELCMSLNVASRTQESPAGNAARHRVLVDVLEAGDLDAALEAFASHGHRSFLPAVEQLGGGSPESDAWLARLQDLDH</sequence>
<keyword evidence="3" id="KW-0804">Transcription</keyword>
<dbReference type="InterPro" id="IPR008920">
    <property type="entry name" value="TF_FadR/GntR_C"/>
</dbReference>
<dbReference type="Gene3D" id="1.20.120.530">
    <property type="entry name" value="GntR ligand-binding domain-like"/>
    <property type="match status" value="1"/>
</dbReference>
<dbReference type="Proteomes" id="UP000199034">
    <property type="component" value="Unassembled WGS sequence"/>
</dbReference>
<dbReference type="RefSeq" id="WP_090860450.1">
    <property type="nucleotide sequence ID" value="NZ_FMZM01000014.1"/>
</dbReference>
<dbReference type="EMBL" id="FMZM01000014">
    <property type="protein sequence ID" value="SDE07230.1"/>
    <property type="molecule type" value="Genomic_DNA"/>
</dbReference>
<dbReference type="GO" id="GO:0003700">
    <property type="term" value="F:DNA-binding transcription factor activity"/>
    <property type="evidence" value="ECO:0007669"/>
    <property type="project" value="InterPro"/>
</dbReference>
<dbReference type="SUPFAM" id="SSF46785">
    <property type="entry name" value="Winged helix' DNA-binding domain"/>
    <property type="match status" value="1"/>
</dbReference>
<dbReference type="STRING" id="1045774.SAMN05421872_11491"/>
<evidence type="ECO:0000313" key="5">
    <source>
        <dbReference type="Proteomes" id="UP000199034"/>
    </source>
</evidence>
<keyword evidence="1" id="KW-0805">Transcription regulation</keyword>
<accession>A0A1G6ZXH2</accession>
<dbReference type="PRINTS" id="PR00035">
    <property type="entry name" value="HTHGNTR"/>
</dbReference>
<evidence type="ECO:0000313" key="4">
    <source>
        <dbReference type="EMBL" id="SDE07230.1"/>
    </source>
</evidence>
<dbReference type="PANTHER" id="PTHR43537:SF45">
    <property type="entry name" value="GNTR FAMILY REGULATORY PROTEIN"/>
    <property type="match status" value="1"/>
</dbReference>
<dbReference type="SMART" id="SM00345">
    <property type="entry name" value="HTH_GNTR"/>
    <property type="match status" value="1"/>
</dbReference>
<dbReference type="PROSITE" id="PS50949">
    <property type="entry name" value="HTH_GNTR"/>
    <property type="match status" value="1"/>
</dbReference>